<gene>
    <name evidence="3" type="ORF">Ctob_012913</name>
</gene>
<feature type="region of interest" description="Disordered" evidence="1">
    <location>
        <begin position="1102"/>
        <end position="1131"/>
    </location>
</feature>
<dbReference type="PANTHER" id="PTHR14465:SF0">
    <property type="entry name" value="IQ DOMAIN-CONTAINING PROTEIN H"/>
    <property type="match status" value="1"/>
</dbReference>
<organism evidence="3 4">
    <name type="scientific">Chrysochromulina tobinii</name>
    <dbReference type="NCBI Taxonomy" id="1460289"/>
    <lineage>
        <taxon>Eukaryota</taxon>
        <taxon>Haptista</taxon>
        <taxon>Haptophyta</taxon>
        <taxon>Prymnesiophyceae</taxon>
        <taxon>Prymnesiales</taxon>
        <taxon>Chrysochromulinaceae</taxon>
        <taxon>Chrysochromulina</taxon>
    </lineage>
</organism>
<reference evidence="4" key="1">
    <citation type="journal article" date="2015" name="PLoS Genet.">
        <title>Genome Sequence and Transcriptome Analyses of Chrysochromulina tobin: Metabolic Tools for Enhanced Algal Fitness in the Prominent Order Prymnesiales (Haptophyceae).</title>
        <authorList>
            <person name="Hovde B.T."/>
            <person name="Deodato C.R."/>
            <person name="Hunsperger H.M."/>
            <person name="Ryken S.A."/>
            <person name="Yost W."/>
            <person name="Jha R.K."/>
            <person name="Patterson J."/>
            <person name="Monnat R.J. Jr."/>
            <person name="Barlow S.B."/>
            <person name="Starkenburg S.R."/>
            <person name="Cattolico R.A."/>
        </authorList>
    </citation>
    <scope>NUCLEOTIDE SEQUENCE</scope>
    <source>
        <strain evidence="4">CCMP291</strain>
    </source>
</reference>
<dbReference type="AlphaFoldDB" id="A0A0M0JIQ0"/>
<dbReference type="EMBL" id="JWZX01002849">
    <property type="protein sequence ID" value="KOO26456.1"/>
    <property type="molecule type" value="Genomic_DNA"/>
</dbReference>
<feature type="domain" description="IQCH-like ATP-grasp" evidence="2">
    <location>
        <begin position="677"/>
        <end position="937"/>
    </location>
</feature>
<comment type="caution">
    <text evidence="3">The sequence shown here is derived from an EMBL/GenBank/DDBJ whole genome shotgun (WGS) entry which is preliminary data.</text>
</comment>
<accession>A0A0M0JIQ0</accession>
<dbReference type="InterPro" id="IPR038752">
    <property type="entry name" value="IQCH"/>
</dbReference>
<dbReference type="Pfam" id="PF24923">
    <property type="entry name" value="ATP-grasp_IQCH"/>
    <property type="match status" value="1"/>
</dbReference>
<proteinExistence type="predicted"/>
<feature type="region of interest" description="Disordered" evidence="1">
    <location>
        <begin position="96"/>
        <end position="127"/>
    </location>
</feature>
<dbReference type="Proteomes" id="UP000037460">
    <property type="component" value="Unassembled WGS sequence"/>
</dbReference>
<feature type="region of interest" description="Disordered" evidence="1">
    <location>
        <begin position="296"/>
        <end position="332"/>
    </location>
</feature>
<evidence type="ECO:0000256" key="1">
    <source>
        <dbReference type="SAM" id="MobiDB-lite"/>
    </source>
</evidence>
<protein>
    <submittedName>
        <fullName evidence="3">Iq calmodulin-binding motif family protein</fullName>
    </submittedName>
</protein>
<name>A0A0M0JIQ0_9EUKA</name>
<dbReference type="PROSITE" id="PS50096">
    <property type="entry name" value="IQ"/>
    <property type="match status" value="1"/>
</dbReference>
<keyword evidence="4" id="KW-1185">Reference proteome</keyword>
<dbReference type="PANTHER" id="PTHR14465">
    <property type="entry name" value="IQ DOMAIN-CONTAINING PROTEIN H"/>
    <property type="match status" value="1"/>
</dbReference>
<evidence type="ECO:0000259" key="2">
    <source>
        <dbReference type="Pfam" id="PF24923"/>
    </source>
</evidence>
<evidence type="ECO:0000313" key="4">
    <source>
        <dbReference type="Proteomes" id="UP000037460"/>
    </source>
</evidence>
<dbReference type="InterPro" id="IPR056855">
    <property type="entry name" value="ATP-grasp_IQCH"/>
</dbReference>
<dbReference type="OrthoDB" id="2117703at2759"/>
<evidence type="ECO:0000313" key="3">
    <source>
        <dbReference type="EMBL" id="KOO26456.1"/>
    </source>
</evidence>
<sequence>MPASRMASSDPSAAADQHHMRDVGKILLAAQNDLRQIREALAGAGGGNVRLTAESLQSVVAKVEADLRLKAEAVLNTVHSNVATLPTLGAYNFSGGDTSNGAGPGQGLPKPRLGPPRVSRSAGDVGLDPVARPAAASLAASRHAVMINNPGSVHSRAHMAARFGVAAPSKHAPMRPLGRDKPGKLLKERVSKPLGAPPSDVRHDPQAIPPIGPRDVAAGLLSLVTRGLLPPNVDLTPALERRPAPMVQAPAKMHEFHSQFATTSSAAYTSPFGFNVSNTKLDLISDVGVTLAEKREREAAAPPVPRAQPQPLQLEPTDLGGAEMSPPSPKPAFVGEALDARAREFDELMDTFSLHHFIIRNGLVLDSTPEYASYQRKYASSWGALQQLIDQLSSLMARYSVPLAYVDGQKLASLALDPLAVHDERALLECLVNKDQVGACMSVPGQRYRAGAADAETAAATELQSVMRGKLARQLATELRRQEIAADSLTRRAKVYVAMHETERRLGDKAAADAAAWERLVSDFRDDWPRIRGKPRVIIHLASISGTQAQRASMPNLDVRQNCQLPRLCDVKEPGVDVLYVAPFPLNDDVTHYFGKVLEIGGVPEPAKRYKIVVPENHARLPSSLSLTSMLLYSPKALKKILTFCKGKPAYIVPSVIGPEERKLALALNLPLLAPEPGVAALYTTKSGSKRIFASASVNTPPGMHDLYDEQSLLTGLAQLICTHLDVPRWVFKLDDEFGGRGIAHIDVQPLACYQELLRTHDSDPERWVDEQLQASLQTKLIEALRAELPSKVIINMRWLWRSWRDYTLAFRRVGGVIEASPLQTSSSPSVNLCIDPDGGIRITSVHEQILSSPYTFVGAAFPQTAVPYPALREASLAVAKAAFERGILGHVGIDFVSFFDSDGQLRVWAIDLNVRLTQTAVSFGFFDFLVGGSFDVATGRYAVKPPGPDGAGSGGLQQRSYVMNEMLYHPQLPQTHHSAFFSLCRLKGVSFDLAERTGTVFNLMDSFAGGVIGVLTVGTSLLDSLRKFADCLDFMQKNVGPATGGKPTGLTHETSFRDIIKAIKVIVDAQVGDTKQTPMPPPQPALIRPVERAAAPEAAAPLVPAVAGTRLKPLPPPDKRYLRDGVQPPK</sequence>